<proteinExistence type="predicted"/>
<reference evidence="2" key="1">
    <citation type="journal article" date="2019" name="Int. J. Syst. Evol. Microbiol.">
        <title>The Global Catalogue of Microorganisms (GCM) 10K type strain sequencing project: providing services to taxonomists for standard genome sequencing and annotation.</title>
        <authorList>
            <consortium name="The Broad Institute Genomics Platform"/>
            <consortium name="The Broad Institute Genome Sequencing Center for Infectious Disease"/>
            <person name="Wu L."/>
            <person name="Ma J."/>
        </authorList>
    </citation>
    <scope>NUCLEOTIDE SEQUENCE [LARGE SCALE GENOMIC DNA]</scope>
    <source>
        <strain evidence="2">CCUG 50353</strain>
    </source>
</reference>
<comment type="caution">
    <text evidence="1">The sequence shown here is derived from an EMBL/GenBank/DDBJ whole genome shotgun (WGS) entry which is preliminary data.</text>
</comment>
<dbReference type="EMBL" id="JBHSEF010000021">
    <property type="protein sequence ID" value="MFC4355043.1"/>
    <property type="molecule type" value="Genomic_DNA"/>
</dbReference>
<dbReference type="Proteomes" id="UP001595733">
    <property type="component" value="Unassembled WGS sequence"/>
</dbReference>
<keyword evidence="2" id="KW-1185">Reference proteome</keyword>
<sequence length="94" mass="11035">MNKRLVIIVWIGFLLLLFGVTIPKMENFIQYSESVAGVPTPEDVTIEHYNFFLFSTYTPFVHDEYGITHLGTLGQFFPISEGQFDQPFWLEWLR</sequence>
<accession>A0ABV8UUM7</accession>
<gene>
    <name evidence="1" type="ORF">ACFO0S_08295</name>
</gene>
<dbReference type="RefSeq" id="WP_378141354.1">
    <property type="nucleotide sequence ID" value="NZ_JBHSEF010000021.1"/>
</dbReference>
<protein>
    <submittedName>
        <fullName evidence="1">Uncharacterized protein</fullName>
    </submittedName>
</protein>
<evidence type="ECO:0000313" key="1">
    <source>
        <dbReference type="EMBL" id="MFC4355043.1"/>
    </source>
</evidence>
<organism evidence="1 2">
    <name type="scientific">Chryseomicrobium palamuruense</name>
    <dbReference type="NCBI Taxonomy" id="682973"/>
    <lineage>
        <taxon>Bacteria</taxon>
        <taxon>Bacillati</taxon>
        <taxon>Bacillota</taxon>
        <taxon>Bacilli</taxon>
        <taxon>Bacillales</taxon>
        <taxon>Caryophanaceae</taxon>
        <taxon>Chryseomicrobium</taxon>
    </lineage>
</organism>
<name>A0ABV8UUM7_9BACL</name>
<evidence type="ECO:0000313" key="2">
    <source>
        <dbReference type="Proteomes" id="UP001595733"/>
    </source>
</evidence>